<keyword evidence="2" id="KW-1185">Reference proteome</keyword>
<reference evidence="1 2" key="1">
    <citation type="submission" date="2013-03" db="EMBL/GenBank/DDBJ databases">
        <title>Salinisphaera hydrothermalis C41B8 Genome Sequencing.</title>
        <authorList>
            <person name="Li C."/>
            <person name="Lai Q."/>
            <person name="Shao Z."/>
        </authorList>
    </citation>
    <scope>NUCLEOTIDE SEQUENCE [LARGE SCALE GENOMIC DNA]</scope>
    <source>
        <strain evidence="1 2">C41B8</strain>
    </source>
</reference>
<comment type="caution">
    <text evidence="1">The sequence shown here is derived from an EMBL/GenBank/DDBJ whole genome shotgun (WGS) entry which is preliminary data.</text>
</comment>
<name>A0A084IKX3_SALHC</name>
<dbReference type="STRING" id="1304275.C41B8_10023"/>
<dbReference type="Gene3D" id="3.40.50.2000">
    <property type="entry name" value="Glycogen Phosphorylase B"/>
    <property type="match status" value="2"/>
</dbReference>
<sequence length="69" mass="7559">MLVPAGDAYALARAVHRLRDDPTRAKRLAATGRERVAGYTAAAMAARYRRWYAEIGAHMTGLSQGDRAK</sequence>
<dbReference type="Proteomes" id="UP000028302">
    <property type="component" value="Unassembled WGS sequence"/>
</dbReference>
<proteinExistence type="predicted"/>
<dbReference type="SUPFAM" id="SSF53756">
    <property type="entry name" value="UDP-Glycosyltransferase/glycogen phosphorylase"/>
    <property type="match status" value="1"/>
</dbReference>
<accession>A0A084IKX3</accession>
<evidence type="ECO:0000313" key="1">
    <source>
        <dbReference type="EMBL" id="KEZ77357.1"/>
    </source>
</evidence>
<dbReference type="EMBL" id="APNK01000013">
    <property type="protein sequence ID" value="KEZ77357.1"/>
    <property type="molecule type" value="Genomic_DNA"/>
</dbReference>
<organism evidence="1 2">
    <name type="scientific">Salinisphaera hydrothermalis (strain C41B8)</name>
    <dbReference type="NCBI Taxonomy" id="1304275"/>
    <lineage>
        <taxon>Bacteria</taxon>
        <taxon>Pseudomonadati</taxon>
        <taxon>Pseudomonadota</taxon>
        <taxon>Gammaproteobacteria</taxon>
        <taxon>Salinisphaerales</taxon>
        <taxon>Salinisphaeraceae</taxon>
        <taxon>Salinisphaera</taxon>
    </lineage>
</organism>
<gene>
    <name evidence="1" type="ORF">C41B8_10023</name>
</gene>
<protein>
    <submittedName>
        <fullName evidence="1">Uncharacterized protein</fullName>
    </submittedName>
</protein>
<evidence type="ECO:0000313" key="2">
    <source>
        <dbReference type="Proteomes" id="UP000028302"/>
    </source>
</evidence>
<dbReference type="AlphaFoldDB" id="A0A084IKX3"/>